<evidence type="ECO:0000313" key="3">
    <source>
        <dbReference type="Proteomes" id="UP000217528"/>
    </source>
</evidence>
<dbReference type="EMBL" id="LWMS01000044">
    <property type="protein sequence ID" value="PWL07753.1"/>
    <property type="molecule type" value="Genomic_DNA"/>
</dbReference>
<organism evidence="1 3">
    <name type="scientific">Methanosphaera cuniculi</name>
    <dbReference type="NCBI Taxonomy" id="1077256"/>
    <lineage>
        <taxon>Archaea</taxon>
        <taxon>Methanobacteriati</taxon>
        <taxon>Methanobacteriota</taxon>
        <taxon>Methanomada group</taxon>
        <taxon>Methanobacteria</taxon>
        <taxon>Methanobacteriales</taxon>
        <taxon>Methanobacteriaceae</taxon>
        <taxon>Methanosphaera</taxon>
    </lineage>
</organism>
<comment type="caution">
    <text evidence="1">The sequence shown here is derived from an EMBL/GenBank/DDBJ whole genome shotgun (WGS) entry which is preliminary data.</text>
</comment>
<reference evidence="2 4" key="1">
    <citation type="submission" date="2016-04" db="EMBL/GenBank/DDBJ databases">
        <title>Genome sequence of Methanosphaera cuniculi DSM 4103.</title>
        <authorList>
            <person name="Poehlein A."/>
            <person name="Seedorf H."/>
            <person name="Daniel R."/>
        </authorList>
    </citation>
    <scope>NUCLEOTIDE SEQUENCE [LARGE SCALE GENOMIC DNA]</scope>
    <source>
        <strain evidence="2 4">DSM 4103</strain>
    </source>
</reference>
<dbReference type="EMBL" id="LMVN01000002">
    <property type="protein sequence ID" value="PAV08118.1"/>
    <property type="molecule type" value="Genomic_DNA"/>
</dbReference>
<dbReference type="AlphaFoldDB" id="A0A2A2HFM8"/>
<keyword evidence="3" id="KW-1185">Reference proteome</keyword>
<protein>
    <submittedName>
        <fullName evidence="1">Uncharacterized protein</fullName>
    </submittedName>
</protein>
<gene>
    <name evidence="1" type="ORF">ASJ82_01235</name>
    <name evidence="2" type="ORF">MSCUN_12840</name>
</gene>
<name>A0A2A2HFM8_9EURY</name>
<sequence length="741" mass="82508">MVEKEIGKGTVIDGKATTNCVIDNSINVGDYELTAEYLENTVYNGSTCKAILSVGYNITVFAPDVYYWENRLDDVRAKGYFYAGVKPIEEGRCRISMDGYTPPTSPKYQITAGQISTVRLGGNTTEQTILNLIYTGSEEKHFNPGESNNFYVHELPIEGIIDPGNPSITDFNKRVDTNNFYPTVICGCTAVNPYDNTNCVINVRVVNSKNSSQHPTDGWIRIEVDGTLTDWVRVDNDGMVSFEQAPPITQGSYEIKCYYKAENTSKWNNGIGTGALIVSSYEPNIDYPTATSVENEYSGNRGDTVEVICRFYQPDGNLTPVNGGRASIYIDDNLYTWDNGETKLVSVSNSNAYNYKDTYFGKGWAVFRLTLPDTEDFLEGGHVIKVLYYDPSGEVYTYNDIARLYLRRPTMITFNNANSRVTTDNNGVVEESQIYYVDVNQVTFEVGTDIEHTGIPKVTVGEGEVLIAYDNINATLPGGDSSDEDLEETENLVITHDMDMSNIWYPVLNVTITDEQGEALPDMNVSLSIDGNKEILVTDTDGIVTKTIQSPDNASIEIKCGGEHTNYNENVKTIDFVPQKTTLTFNEEIGGGDGRSNIYFKNINNGNDYVGYHNDEDPGSFENSVTNEQFKGTSSDDMTYNLVYDNSNPMTITYSAKEIVFEFTSRKDNSVKTVTLDISDQDMSNYRFTCNARGSITLTDFKVNGAENDHVFDEGYWAGSVTISTENKSIKFGNAYCNLFH</sequence>
<proteinExistence type="predicted"/>
<evidence type="ECO:0000313" key="1">
    <source>
        <dbReference type="EMBL" id="PAV08118.1"/>
    </source>
</evidence>
<evidence type="ECO:0000313" key="4">
    <source>
        <dbReference type="Proteomes" id="UP000246004"/>
    </source>
</evidence>
<dbReference type="Proteomes" id="UP000246004">
    <property type="component" value="Unassembled WGS sequence"/>
</dbReference>
<dbReference type="Proteomes" id="UP000217528">
    <property type="component" value="Unassembled WGS sequence"/>
</dbReference>
<dbReference type="RefSeq" id="WP_095608018.1">
    <property type="nucleotide sequence ID" value="NZ_LMVN01000002.1"/>
</dbReference>
<evidence type="ECO:0000313" key="2">
    <source>
        <dbReference type="EMBL" id="PWL07753.1"/>
    </source>
</evidence>
<reference evidence="1 3" key="2">
    <citation type="journal article" date="2017" name="BMC Genomics">
        <title>Genomic analysis of methanogenic archaea reveals a shift towards energy conservation.</title>
        <authorList>
            <person name="Gilmore S.P."/>
            <person name="Henske J.K."/>
            <person name="Sexton J.A."/>
            <person name="Solomon K.V."/>
            <person name="Seppala S."/>
            <person name="Yoo J.I."/>
            <person name="Huyett L.M."/>
            <person name="Pressman A."/>
            <person name="Cogan J.Z."/>
            <person name="Kivenson V."/>
            <person name="Peng X."/>
            <person name="Tan Y."/>
            <person name="Valentine D.L."/>
            <person name="O'Malley M.A."/>
        </authorList>
    </citation>
    <scope>NUCLEOTIDE SEQUENCE [LARGE SCALE GENOMIC DNA]</scope>
    <source>
        <strain evidence="1 3">1R-7</strain>
    </source>
</reference>
<accession>A0A2A2HFM8</accession>